<sequence length="84" mass="9500">MERDVRCPRCKVAFVSEDDWSLNFCPLCGLDLRQQTCQMCGATLPSWLRAHTANGEEFMRVRFCFVCGAALPVPDLQLTDTLSQ</sequence>
<proteinExistence type="predicted"/>
<reference evidence="2" key="1">
    <citation type="submission" date="2017-09" db="EMBL/GenBank/DDBJ databases">
        <title>Metaegenomics of thermophilic ammonia-oxidizing enrichment culture.</title>
        <authorList>
            <person name="Kato S."/>
            <person name="Suzuki K."/>
        </authorList>
    </citation>
    <scope>NUCLEOTIDE SEQUENCE [LARGE SCALE GENOMIC DNA]</scope>
</reference>
<evidence type="ECO:0008006" key="3">
    <source>
        <dbReference type="Google" id="ProtNLM"/>
    </source>
</evidence>
<evidence type="ECO:0000313" key="2">
    <source>
        <dbReference type="Proteomes" id="UP000236173"/>
    </source>
</evidence>
<accession>A0A2H5XD76</accession>
<gene>
    <name evidence="1" type="ORF">HRbin17_01653</name>
</gene>
<comment type="caution">
    <text evidence="1">The sequence shown here is derived from an EMBL/GenBank/DDBJ whole genome shotgun (WGS) entry which is preliminary data.</text>
</comment>
<dbReference type="EMBL" id="BEHT01000021">
    <property type="protein sequence ID" value="GBC99132.1"/>
    <property type="molecule type" value="Genomic_DNA"/>
</dbReference>
<protein>
    <recommendedName>
        <fullName evidence="3">DZANK-type domain-containing protein</fullName>
    </recommendedName>
</protein>
<dbReference type="Proteomes" id="UP000236173">
    <property type="component" value="Unassembled WGS sequence"/>
</dbReference>
<evidence type="ECO:0000313" key="1">
    <source>
        <dbReference type="EMBL" id="GBC99132.1"/>
    </source>
</evidence>
<name>A0A2H5XD76_9BACT</name>
<dbReference type="AlphaFoldDB" id="A0A2H5XD76"/>
<organism evidence="1 2">
    <name type="scientific">Candidatus Fervidibacter japonicus</name>
    <dbReference type="NCBI Taxonomy" id="2035412"/>
    <lineage>
        <taxon>Bacteria</taxon>
        <taxon>Candidatus Fervidibacterota</taxon>
        <taxon>Candidatus Fervidibacter</taxon>
    </lineage>
</organism>